<sequence length="92" mass="10430">MRACFSFCWDIAVLFHQPVSVLPCDTVCHCYNIFFLCLGPWVGRSVCLFEKRHVISFLFGRGCTQTGRSARGARHLYHEVSSCIGKGSVCFY</sequence>
<organism evidence="2 3">
    <name type="scientific">Schizothecium vesticola</name>
    <dbReference type="NCBI Taxonomy" id="314040"/>
    <lineage>
        <taxon>Eukaryota</taxon>
        <taxon>Fungi</taxon>
        <taxon>Dikarya</taxon>
        <taxon>Ascomycota</taxon>
        <taxon>Pezizomycotina</taxon>
        <taxon>Sordariomycetes</taxon>
        <taxon>Sordariomycetidae</taxon>
        <taxon>Sordariales</taxon>
        <taxon>Schizotheciaceae</taxon>
        <taxon>Schizothecium</taxon>
    </lineage>
</organism>
<gene>
    <name evidence="2" type="ORF">B0T18DRAFT_395254</name>
</gene>
<keyword evidence="3" id="KW-1185">Reference proteome</keyword>
<keyword evidence="1" id="KW-0732">Signal</keyword>
<proteinExistence type="predicted"/>
<name>A0AA40KBL2_9PEZI</name>
<dbReference type="EMBL" id="JAUKUD010000001">
    <property type="protein sequence ID" value="KAK0752717.1"/>
    <property type="molecule type" value="Genomic_DNA"/>
</dbReference>
<feature type="chain" id="PRO_5041456609" description="Secreted protein" evidence="1">
    <location>
        <begin position="24"/>
        <end position="92"/>
    </location>
</feature>
<evidence type="ECO:0000313" key="2">
    <source>
        <dbReference type="EMBL" id="KAK0752717.1"/>
    </source>
</evidence>
<protein>
    <recommendedName>
        <fullName evidence="4">Secreted protein</fullName>
    </recommendedName>
</protein>
<dbReference type="Proteomes" id="UP001172155">
    <property type="component" value="Unassembled WGS sequence"/>
</dbReference>
<evidence type="ECO:0000313" key="3">
    <source>
        <dbReference type="Proteomes" id="UP001172155"/>
    </source>
</evidence>
<accession>A0AA40KBL2</accession>
<comment type="caution">
    <text evidence="2">The sequence shown here is derived from an EMBL/GenBank/DDBJ whole genome shotgun (WGS) entry which is preliminary data.</text>
</comment>
<feature type="signal peptide" evidence="1">
    <location>
        <begin position="1"/>
        <end position="23"/>
    </location>
</feature>
<dbReference type="AlphaFoldDB" id="A0AA40KBL2"/>
<reference evidence="2" key="1">
    <citation type="submission" date="2023-06" db="EMBL/GenBank/DDBJ databases">
        <title>Genome-scale phylogeny and comparative genomics of the fungal order Sordariales.</title>
        <authorList>
            <consortium name="Lawrence Berkeley National Laboratory"/>
            <person name="Hensen N."/>
            <person name="Bonometti L."/>
            <person name="Westerberg I."/>
            <person name="Brannstrom I.O."/>
            <person name="Guillou S."/>
            <person name="Cros-Aarteil S."/>
            <person name="Calhoun S."/>
            <person name="Haridas S."/>
            <person name="Kuo A."/>
            <person name="Mondo S."/>
            <person name="Pangilinan J."/>
            <person name="Riley R."/>
            <person name="LaButti K."/>
            <person name="Andreopoulos B."/>
            <person name="Lipzen A."/>
            <person name="Chen C."/>
            <person name="Yanf M."/>
            <person name="Daum C."/>
            <person name="Ng V."/>
            <person name="Clum A."/>
            <person name="Steindorff A."/>
            <person name="Ohm R."/>
            <person name="Martin F."/>
            <person name="Silar P."/>
            <person name="Natvig D."/>
            <person name="Lalanne C."/>
            <person name="Gautier V."/>
            <person name="Ament-velasquez S.L."/>
            <person name="Kruys A."/>
            <person name="Hutchinson M.I."/>
            <person name="Powell A.J."/>
            <person name="Barry K."/>
            <person name="Miller A.N."/>
            <person name="Grigoriev I.V."/>
            <person name="Debuchy R."/>
            <person name="Gladieux P."/>
            <person name="Thoren M.H."/>
            <person name="Johannesson H."/>
        </authorList>
    </citation>
    <scope>NUCLEOTIDE SEQUENCE</scope>
    <source>
        <strain evidence="2">SMH3187-1</strain>
    </source>
</reference>
<evidence type="ECO:0000256" key="1">
    <source>
        <dbReference type="SAM" id="SignalP"/>
    </source>
</evidence>
<evidence type="ECO:0008006" key="4">
    <source>
        <dbReference type="Google" id="ProtNLM"/>
    </source>
</evidence>